<organism evidence="4 5">
    <name type="scientific">Euphydryas editha</name>
    <name type="common">Edith's checkerspot</name>
    <dbReference type="NCBI Taxonomy" id="104508"/>
    <lineage>
        <taxon>Eukaryota</taxon>
        <taxon>Metazoa</taxon>
        <taxon>Ecdysozoa</taxon>
        <taxon>Arthropoda</taxon>
        <taxon>Hexapoda</taxon>
        <taxon>Insecta</taxon>
        <taxon>Pterygota</taxon>
        <taxon>Neoptera</taxon>
        <taxon>Endopterygota</taxon>
        <taxon>Lepidoptera</taxon>
        <taxon>Glossata</taxon>
        <taxon>Ditrysia</taxon>
        <taxon>Papilionoidea</taxon>
        <taxon>Nymphalidae</taxon>
        <taxon>Nymphalinae</taxon>
        <taxon>Euphydryas</taxon>
    </lineage>
</organism>
<dbReference type="EMBL" id="CAKOGL010000029">
    <property type="protein sequence ID" value="CAH2106178.1"/>
    <property type="molecule type" value="Genomic_DNA"/>
</dbReference>
<evidence type="ECO:0000256" key="2">
    <source>
        <dbReference type="ARBA" id="ARBA00022737"/>
    </source>
</evidence>
<dbReference type="AlphaFoldDB" id="A0AAU9V7V9"/>
<proteinExistence type="predicted"/>
<evidence type="ECO:0000313" key="5">
    <source>
        <dbReference type="Proteomes" id="UP001153954"/>
    </source>
</evidence>
<dbReference type="InterPro" id="IPR001810">
    <property type="entry name" value="F-box_dom"/>
</dbReference>
<comment type="caution">
    <text evidence="4">The sequence shown here is derived from an EMBL/GenBank/DDBJ whole genome shotgun (WGS) entry which is preliminary data.</text>
</comment>
<dbReference type="SUPFAM" id="SSF81383">
    <property type="entry name" value="F-box domain"/>
    <property type="match status" value="1"/>
</dbReference>
<evidence type="ECO:0000259" key="3">
    <source>
        <dbReference type="PROSITE" id="PS50181"/>
    </source>
</evidence>
<accession>A0AAU9V7V9</accession>
<dbReference type="Gene3D" id="1.20.1280.50">
    <property type="match status" value="1"/>
</dbReference>
<protein>
    <recommendedName>
        <fullName evidence="3">F-box domain-containing protein</fullName>
    </recommendedName>
</protein>
<gene>
    <name evidence="4" type="ORF">EEDITHA_LOCUS20353</name>
</gene>
<dbReference type="Pfam" id="PF00646">
    <property type="entry name" value="F-box"/>
    <property type="match status" value="1"/>
</dbReference>
<name>A0AAU9V7V9_EUPED</name>
<dbReference type="PROSITE" id="PS50181">
    <property type="entry name" value="FBOX"/>
    <property type="match status" value="1"/>
</dbReference>
<keyword evidence="2" id="KW-0677">Repeat</keyword>
<evidence type="ECO:0000256" key="1">
    <source>
        <dbReference type="ARBA" id="ARBA00022574"/>
    </source>
</evidence>
<keyword evidence="5" id="KW-1185">Reference proteome</keyword>
<dbReference type="InterPro" id="IPR036047">
    <property type="entry name" value="F-box-like_dom_sf"/>
</dbReference>
<sequence>MSFDEIITKFNLIKEFISTKIVHDDQEHVRDPLEFSKHLYEVKCWFLRVSWKNKMRFLKDLIDEVQDLRVLSLLLKSIWNCRPKDAVLSVCQEKTWSSYDQVPIDHNRTVLSSSLQDVLANDRNWFRSLQLEQQCLFLAELLSVAGGPIMWELLKYVQKIYEKNLEQELENLMECVVVNELPLEKKPINVEVTKKEQTPRRKSSATQILESSAQPFRSKQAQQELDTNLTLWNSLVKTMKDTFKLEQLEMTYKDGKTKKIWKINRLKQDALETVDFVQLLPSKIGKRILFHLPLTQLNECARVNRYWAHLVDEFRAELNARQKIDVELEKLRENILHHDVTLRIFNKSEDELRMKSAGIQKTKERPFCDKSCIYSLRLNVNKDKKRRIEKPPFRNMEDINKRLVIRGAADENIRKWCANICKINKNRGGQEAKTVGVFQKPENLLFPSPLLSVGVNIPLNPPLIEDPTKK</sequence>
<dbReference type="Proteomes" id="UP001153954">
    <property type="component" value="Unassembled WGS sequence"/>
</dbReference>
<evidence type="ECO:0000313" key="4">
    <source>
        <dbReference type="EMBL" id="CAH2106178.1"/>
    </source>
</evidence>
<feature type="domain" description="F-box" evidence="3">
    <location>
        <begin position="274"/>
        <end position="324"/>
    </location>
</feature>
<reference evidence="4" key="1">
    <citation type="submission" date="2022-03" db="EMBL/GenBank/DDBJ databases">
        <authorList>
            <person name="Tunstrom K."/>
        </authorList>
    </citation>
    <scope>NUCLEOTIDE SEQUENCE</scope>
</reference>
<dbReference type="InterPro" id="IPR051075">
    <property type="entry name" value="SCF_subunit_WD-repeat"/>
</dbReference>
<keyword evidence="1" id="KW-0853">WD repeat</keyword>
<dbReference type="PANTHER" id="PTHR19872:SF7">
    <property type="entry name" value="F-BOX AND WD REPEAT DOMAIN CONTAINING PROTEIN 10B-RELATED"/>
    <property type="match status" value="1"/>
</dbReference>
<dbReference type="PANTHER" id="PTHR19872">
    <property type="entry name" value="UBIQUITIN LIGASE SPECIFICITY FACTOR/HREP PROTEIN"/>
    <property type="match status" value="1"/>
</dbReference>